<organism evidence="3 4">
    <name type="scientific">Sphingomonas jinjuensis</name>
    <dbReference type="NCBI Taxonomy" id="535907"/>
    <lineage>
        <taxon>Bacteria</taxon>
        <taxon>Pseudomonadati</taxon>
        <taxon>Pseudomonadota</taxon>
        <taxon>Alphaproteobacteria</taxon>
        <taxon>Sphingomonadales</taxon>
        <taxon>Sphingomonadaceae</taxon>
        <taxon>Sphingomonas</taxon>
    </lineage>
</organism>
<evidence type="ECO:0000313" key="3">
    <source>
        <dbReference type="EMBL" id="MBB4153679.1"/>
    </source>
</evidence>
<feature type="region of interest" description="Disordered" evidence="1">
    <location>
        <begin position="113"/>
        <end position="149"/>
    </location>
</feature>
<protein>
    <submittedName>
        <fullName evidence="3">Uncharacterized protein</fullName>
    </submittedName>
</protein>
<feature type="region of interest" description="Disordered" evidence="1">
    <location>
        <begin position="18"/>
        <end position="49"/>
    </location>
</feature>
<feature type="chain" id="PRO_5032698359" evidence="2">
    <location>
        <begin position="21"/>
        <end position="149"/>
    </location>
</feature>
<evidence type="ECO:0000256" key="2">
    <source>
        <dbReference type="SAM" id="SignalP"/>
    </source>
</evidence>
<dbReference type="Proteomes" id="UP000529795">
    <property type="component" value="Unassembled WGS sequence"/>
</dbReference>
<name>A0A840F7I0_9SPHN</name>
<reference evidence="3 4" key="1">
    <citation type="submission" date="2020-08" db="EMBL/GenBank/DDBJ databases">
        <title>Genomic Encyclopedia of Type Strains, Phase IV (KMG-IV): sequencing the most valuable type-strain genomes for metagenomic binning, comparative biology and taxonomic classification.</title>
        <authorList>
            <person name="Goeker M."/>
        </authorList>
    </citation>
    <scope>NUCLEOTIDE SEQUENCE [LARGE SCALE GENOMIC DNA]</scope>
    <source>
        <strain evidence="3 4">YC6723</strain>
    </source>
</reference>
<keyword evidence="2" id="KW-0732">Signal</keyword>
<proteinExistence type="predicted"/>
<feature type="compositionally biased region" description="Low complexity" evidence="1">
    <location>
        <begin position="113"/>
        <end position="129"/>
    </location>
</feature>
<sequence length="149" mass="15263">MRMTAWGIAVLALVSTDAVAQRDDRQRQPAATPTPSASPTPTVAATGDPRLDAAAGFGAAMGYAYGDTAAFAPQPPDPVRRRGSMAQGAPQWHAVAGGGVTTTSTGVGIAPRARVTRGTDPGTVVTTTTSEFAEPAPPARPARRRATRR</sequence>
<dbReference type="EMBL" id="JACIEV010000004">
    <property type="protein sequence ID" value="MBB4153679.1"/>
    <property type="molecule type" value="Genomic_DNA"/>
</dbReference>
<feature type="compositionally biased region" description="Low complexity" evidence="1">
    <location>
        <begin position="29"/>
        <end position="46"/>
    </location>
</feature>
<gene>
    <name evidence="3" type="ORF">GGQ80_001585</name>
</gene>
<comment type="caution">
    <text evidence="3">The sequence shown here is derived from an EMBL/GenBank/DDBJ whole genome shotgun (WGS) entry which is preliminary data.</text>
</comment>
<keyword evidence="4" id="KW-1185">Reference proteome</keyword>
<evidence type="ECO:0000256" key="1">
    <source>
        <dbReference type="SAM" id="MobiDB-lite"/>
    </source>
</evidence>
<dbReference type="AlphaFoldDB" id="A0A840F7I0"/>
<accession>A0A840F7I0</accession>
<feature type="signal peptide" evidence="2">
    <location>
        <begin position="1"/>
        <end position="20"/>
    </location>
</feature>
<evidence type="ECO:0000313" key="4">
    <source>
        <dbReference type="Proteomes" id="UP000529795"/>
    </source>
</evidence>